<dbReference type="EMBL" id="BMJS01000021">
    <property type="protein sequence ID" value="GGG00972.1"/>
    <property type="molecule type" value="Genomic_DNA"/>
</dbReference>
<dbReference type="AlphaFoldDB" id="A0A8J2Z5B9"/>
<gene>
    <name evidence="1" type="ORF">GCM10010995_17980</name>
</gene>
<accession>A0A8J2Z5B9</accession>
<evidence type="ECO:0000313" key="1">
    <source>
        <dbReference type="EMBL" id="GGG00972.1"/>
    </source>
</evidence>
<organism evidence="1 2">
    <name type="scientific">Cysteiniphilum litorale</name>
    <dbReference type="NCBI Taxonomy" id="2056700"/>
    <lineage>
        <taxon>Bacteria</taxon>
        <taxon>Pseudomonadati</taxon>
        <taxon>Pseudomonadota</taxon>
        <taxon>Gammaproteobacteria</taxon>
        <taxon>Thiotrichales</taxon>
        <taxon>Fastidiosibacteraceae</taxon>
        <taxon>Cysteiniphilum</taxon>
    </lineage>
</organism>
<proteinExistence type="predicted"/>
<reference evidence="1" key="1">
    <citation type="journal article" date="2014" name="Int. J. Syst. Evol. Microbiol.">
        <title>Complete genome sequence of Corynebacterium casei LMG S-19264T (=DSM 44701T), isolated from a smear-ripened cheese.</title>
        <authorList>
            <consortium name="US DOE Joint Genome Institute (JGI-PGF)"/>
            <person name="Walter F."/>
            <person name="Albersmeier A."/>
            <person name="Kalinowski J."/>
            <person name="Ruckert C."/>
        </authorList>
    </citation>
    <scope>NUCLEOTIDE SEQUENCE</scope>
    <source>
        <strain evidence="1">CGMCC 1.15758</strain>
    </source>
</reference>
<keyword evidence="2" id="KW-1185">Reference proteome</keyword>
<reference evidence="1" key="2">
    <citation type="submission" date="2020-09" db="EMBL/GenBank/DDBJ databases">
        <authorList>
            <person name="Sun Q."/>
            <person name="Zhou Y."/>
        </authorList>
    </citation>
    <scope>NUCLEOTIDE SEQUENCE</scope>
    <source>
        <strain evidence="1">CGMCC 1.15758</strain>
    </source>
</reference>
<name>A0A8J2Z5B9_9GAMM</name>
<dbReference type="Proteomes" id="UP000636949">
    <property type="component" value="Unassembled WGS sequence"/>
</dbReference>
<comment type="caution">
    <text evidence="1">The sequence shown here is derived from an EMBL/GenBank/DDBJ whole genome shotgun (WGS) entry which is preliminary data.</text>
</comment>
<sequence>MKAMAKVIVKGWIWARIIRYIRFKYFFAFTALLSVMSVQNAVARTEIDLINETYIWSDLKDQKIEGYDSPNYQNIRISAQDKSGSIIWADDNIDGKTRYMVLKVGKGNYSDYPYLYLVASFINKNDKTVTCKPYYPFAWGNYMSSPLISSIYASRSSDKGIDIPVQCSDGNNRHLYYSGYISTRESYFALTDTSYGGSGYGICVNKGGMQFIAKTNRSNQSTLQDDVCSQYDDVTGEGGKQIYSIGLGEVMLSACAKKVYKNDVTKLYLDCTNEGQSLSKSIITVTFKNTGTSCSLNDGVINCGQGVSYLKRDDKIIFLCNGGIGSTCPWINKKDDHLSSVFESIY</sequence>
<protein>
    <submittedName>
        <fullName evidence="1">Uncharacterized protein</fullName>
    </submittedName>
</protein>
<evidence type="ECO:0000313" key="2">
    <source>
        <dbReference type="Proteomes" id="UP000636949"/>
    </source>
</evidence>